<evidence type="ECO:0000313" key="2">
    <source>
        <dbReference type="EMBL" id="SBP06457.1"/>
    </source>
</evidence>
<sequence length="99" mass="11456">CSARTTLAGLDYNYHLHRGERTNANGSHQYSRNVNKRSKMWLLHTIKNPKTYKYIPDLQIAIRHSRMLARGMAEKQPLAPDDPQTLRLLSVAPPQQYKN</sequence>
<feature type="region of interest" description="Disordered" evidence="1">
    <location>
        <begin position="74"/>
        <end position="99"/>
    </location>
</feature>
<accession>A0A1A7WKF5</accession>
<dbReference type="AlphaFoldDB" id="A0A1A7WKF5"/>
<name>A0A1A7WKF5_9TELE</name>
<reference evidence="2" key="1">
    <citation type="submission" date="2016-05" db="EMBL/GenBank/DDBJ databases">
        <authorList>
            <person name="Lavstsen T."/>
            <person name="Jespersen J.S."/>
        </authorList>
    </citation>
    <scope>NUCLEOTIDE SEQUENCE</scope>
    <source>
        <tissue evidence="2">Brain</tissue>
    </source>
</reference>
<dbReference type="EMBL" id="HADW01005057">
    <property type="protein sequence ID" value="SBP06457.1"/>
    <property type="molecule type" value="Transcribed_RNA"/>
</dbReference>
<protein>
    <submittedName>
        <fullName evidence="2">Uncharacterized protein</fullName>
    </submittedName>
</protein>
<evidence type="ECO:0000256" key="1">
    <source>
        <dbReference type="SAM" id="MobiDB-lite"/>
    </source>
</evidence>
<proteinExistence type="predicted"/>
<organism evidence="2">
    <name type="scientific">Iconisemion striatum</name>
    <dbReference type="NCBI Taxonomy" id="60296"/>
    <lineage>
        <taxon>Eukaryota</taxon>
        <taxon>Metazoa</taxon>
        <taxon>Chordata</taxon>
        <taxon>Craniata</taxon>
        <taxon>Vertebrata</taxon>
        <taxon>Euteleostomi</taxon>
        <taxon>Actinopterygii</taxon>
        <taxon>Neopterygii</taxon>
        <taxon>Teleostei</taxon>
        <taxon>Neoteleostei</taxon>
        <taxon>Acanthomorphata</taxon>
        <taxon>Ovalentaria</taxon>
        <taxon>Atherinomorphae</taxon>
        <taxon>Cyprinodontiformes</taxon>
        <taxon>Nothobranchiidae</taxon>
        <taxon>Iconisemion</taxon>
    </lineage>
</organism>
<reference evidence="2" key="2">
    <citation type="submission" date="2016-06" db="EMBL/GenBank/DDBJ databases">
        <title>The genome of a short-lived fish provides insights into sex chromosome evolution and the genetic control of aging.</title>
        <authorList>
            <person name="Reichwald K."/>
            <person name="Felder M."/>
            <person name="Petzold A."/>
            <person name="Koch P."/>
            <person name="Groth M."/>
            <person name="Platzer M."/>
        </authorList>
    </citation>
    <scope>NUCLEOTIDE SEQUENCE</scope>
    <source>
        <tissue evidence="2">Brain</tissue>
    </source>
</reference>
<feature type="non-terminal residue" evidence="2">
    <location>
        <position position="1"/>
    </location>
</feature>
<gene>
    <name evidence="2" type="primary">CT025887.1</name>
</gene>